<sequence length="175" mass="19694">MSVHFQREIDHLKKQILAIGAVVEERIAGAITAVMKHDGALARQIVEGDAEIDRMEINVEEECLKILALHQPVAVDLRFVVAVLKINQDLERMADLASNIGRRAEYLADMPKTEIPAQLETMSKQTQDMVKHCLDALVESNVTVARQVCKADDEIDQHNRLMHVLIQDQIRANPD</sequence>
<feature type="non-terminal residue" evidence="10">
    <location>
        <position position="175"/>
    </location>
</feature>
<dbReference type="SUPFAM" id="SSF109755">
    <property type="entry name" value="PhoU-like"/>
    <property type="match status" value="1"/>
</dbReference>
<keyword evidence="5" id="KW-0963">Cytoplasm</keyword>
<feature type="domain" description="PhoU" evidence="9">
    <location>
        <begin position="120"/>
        <end position="162"/>
    </location>
</feature>
<dbReference type="Proteomes" id="UP000019140">
    <property type="component" value="Unassembled WGS sequence"/>
</dbReference>
<dbReference type="InterPro" id="IPR028366">
    <property type="entry name" value="PhoU"/>
</dbReference>
<dbReference type="AlphaFoldDB" id="W4M828"/>
<dbReference type="InterPro" id="IPR038078">
    <property type="entry name" value="PhoU-like_sf"/>
</dbReference>
<comment type="caution">
    <text evidence="10">The sequence shown here is derived from an EMBL/GenBank/DDBJ whole genome shotgun (WGS) entry which is preliminary data.</text>
</comment>
<evidence type="ECO:0000256" key="3">
    <source>
        <dbReference type="ARBA" id="ARBA00011738"/>
    </source>
</evidence>
<organism evidence="10 11">
    <name type="scientific">Candidatus Entotheonella gemina</name>
    <dbReference type="NCBI Taxonomy" id="1429439"/>
    <lineage>
        <taxon>Bacteria</taxon>
        <taxon>Pseudomonadati</taxon>
        <taxon>Nitrospinota/Tectimicrobiota group</taxon>
        <taxon>Candidatus Tectimicrobiota</taxon>
        <taxon>Candidatus Entotheonellia</taxon>
        <taxon>Candidatus Entotheonellales</taxon>
        <taxon>Candidatus Entotheonellaceae</taxon>
        <taxon>Candidatus Entotheonella</taxon>
    </lineage>
</organism>
<dbReference type="GO" id="GO:0030643">
    <property type="term" value="P:intracellular phosphate ion homeostasis"/>
    <property type="evidence" value="ECO:0007669"/>
    <property type="project" value="InterPro"/>
</dbReference>
<dbReference type="PANTHER" id="PTHR42930">
    <property type="entry name" value="PHOSPHATE-SPECIFIC TRANSPORT SYSTEM ACCESSORY PROTEIN PHOU"/>
    <property type="match status" value="1"/>
</dbReference>
<reference evidence="10 11" key="1">
    <citation type="journal article" date="2014" name="Nature">
        <title>An environmental bacterial taxon with a large and distinct metabolic repertoire.</title>
        <authorList>
            <person name="Wilson M.C."/>
            <person name="Mori T."/>
            <person name="Ruckert C."/>
            <person name="Uria A.R."/>
            <person name="Helf M.J."/>
            <person name="Takada K."/>
            <person name="Gernert C."/>
            <person name="Steffens U.A."/>
            <person name="Heycke N."/>
            <person name="Schmitt S."/>
            <person name="Rinke C."/>
            <person name="Helfrich E.J."/>
            <person name="Brachmann A.O."/>
            <person name="Gurgui C."/>
            <person name="Wakimoto T."/>
            <person name="Kracht M."/>
            <person name="Crusemann M."/>
            <person name="Hentschel U."/>
            <person name="Abe I."/>
            <person name="Matsunaga S."/>
            <person name="Kalinowski J."/>
            <person name="Takeyama H."/>
            <person name="Piel J."/>
        </authorList>
    </citation>
    <scope>NUCLEOTIDE SEQUENCE [LARGE SCALE GENOMIC DNA]</scope>
    <source>
        <strain evidence="11">TSY2</strain>
    </source>
</reference>
<accession>W4M828</accession>
<dbReference type="HOGENOM" id="CLU_078518_3_0_7"/>
<evidence type="ECO:0000313" key="10">
    <source>
        <dbReference type="EMBL" id="ETX06350.1"/>
    </source>
</evidence>
<dbReference type="Gene3D" id="1.20.58.220">
    <property type="entry name" value="Phosphate transport system protein phou homolog 2, domain 2"/>
    <property type="match status" value="1"/>
</dbReference>
<dbReference type="FunFam" id="1.20.58.220:FF:000004">
    <property type="entry name" value="Phosphate-specific transport system accessory protein PhoU"/>
    <property type="match status" value="1"/>
</dbReference>
<proteinExistence type="inferred from homology"/>
<protein>
    <recommendedName>
        <fullName evidence="8">Phosphate-specific transport system accessory protein PhoU homolog</fullName>
    </recommendedName>
</protein>
<dbReference type="GO" id="GO:0006817">
    <property type="term" value="P:phosphate ion transport"/>
    <property type="evidence" value="ECO:0007669"/>
    <property type="project" value="UniProtKB-KW"/>
</dbReference>
<evidence type="ECO:0000256" key="6">
    <source>
        <dbReference type="ARBA" id="ARBA00022592"/>
    </source>
</evidence>
<comment type="subunit">
    <text evidence="3">Homodimer.</text>
</comment>
<dbReference type="GO" id="GO:0005737">
    <property type="term" value="C:cytoplasm"/>
    <property type="evidence" value="ECO:0007669"/>
    <property type="project" value="UniProtKB-SubCell"/>
</dbReference>
<evidence type="ECO:0000256" key="8">
    <source>
        <dbReference type="ARBA" id="ARBA00069911"/>
    </source>
</evidence>
<keyword evidence="4" id="KW-0813">Transport</keyword>
<evidence type="ECO:0000313" key="11">
    <source>
        <dbReference type="Proteomes" id="UP000019140"/>
    </source>
</evidence>
<dbReference type="GO" id="GO:0045936">
    <property type="term" value="P:negative regulation of phosphate metabolic process"/>
    <property type="evidence" value="ECO:0007669"/>
    <property type="project" value="InterPro"/>
</dbReference>
<evidence type="ECO:0000256" key="2">
    <source>
        <dbReference type="ARBA" id="ARBA00008107"/>
    </source>
</evidence>
<evidence type="ECO:0000256" key="4">
    <source>
        <dbReference type="ARBA" id="ARBA00022448"/>
    </source>
</evidence>
<evidence type="ECO:0000259" key="9">
    <source>
        <dbReference type="Pfam" id="PF01895"/>
    </source>
</evidence>
<dbReference type="Pfam" id="PF01895">
    <property type="entry name" value="PhoU"/>
    <property type="match status" value="2"/>
</dbReference>
<keyword evidence="6" id="KW-0592">Phosphate transport</keyword>
<comment type="function">
    <text evidence="7">Plays a role in the regulation of phosphate uptake.</text>
</comment>
<evidence type="ECO:0000256" key="1">
    <source>
        <dbReference type="ARBA" id="ARBA00004496"/>
    </source>
</evidence>
<dbReference type="EMBL" id="AZHX01000723">
    <property type="protein sequence ID" value="ETX06350.1"/>
    <property type="molecule type" value="Genomic_DNA"/>
</dbReference>
<keyword evidence="11" id="KW-1185">Reference proteome</keyword>
<name>W4M828_9BACT</name>
<dbReference type="NCBIfam" id="TIGR02135">
    <property type="entry name" value="phoU_full"/>
    <property type="match status" value="1"/>
</dbReference>
<dbReference type="PANTHER" id="PTHR42930:SF3">
    <property type="entry name" value="PHOSPHATE-SPECIFIC TRANSPORT SYSTEM ACCESSORY PROTEIN PHOU"/>
    <property type="match status" value="1"/>
</dbReference>
<feature type="domain" description="PhoU" evidence="9">
    <location>
        <begin position="19"/>
        <end position="103"/>
    </location>
</feature>
<evidence type="ECO:0000256" key="7">
    <source>
        <dbReference type="ARBA" id="ARBA00056181"/>
    </source>
</evidence>
<gene>
    <name evidence="10" type="ORF">ETSY2_17710</name>
</gene>
<comment type="similarity">
    <text evidence="2">Belongs to the PhoU family.</text>
</comment>
<dbReference type="InterPro" id="IPR026022">
    <property type="entry name" value="PhoU_dom"/>
</dbReference>
<comment type="subcellular location">
    <subcellularLocation>
        <location evidence="1">Cytoplasm</location>
    </subcellularLocation>
</comment>
<evidence type="ECO:0000256" key="5">
    <source>
        <dbReference type="ARBA" id="ARBA00022490"/>
    </source>
</evidence>